<feature type="chain" id="PRO_5014398345" evidence="2">
    <location>
        <begin position="20"/>
        <end position="940"/>
    </location>
</feature>
<dbReference type="EMBL" id="NKHZ01000058">
    <property type="protein sequence ID" value="PNS16234.1"/>
    <property type="molecule type" value="Genomic_DNA"/>
</dbReference>
<name>A0A2K1QM52_9PEZI</name>
<feature type="region of interest" description="Disordered" evidence="1">
    <location>
        <begin position="462"/>
        <end position="534"/>
    </location>
</feature>
<evidence type="ECO:0000313" key="3">
    <source>
        <dbReference type="EMBL" id="PNS16234.1"/>
    </source>
</evidence>
<evidence type="ECO:0000256" key="1">
    <source>
        <dbReference type="SAM" id="MobiDB-lite"/>
    </source>
</evidence>
<feature type="region of interest" description="Disordered" evidence="1">
    <location>
        <begin position="661"/>
        <end position="872"/>
    </location>
</feature>
<comment type="caution">
    <text evidence="3">The sequence shown here is derived from an EMBL/GenBank/DDBJ whole genome shotgun (WGS) entry which is preliminary data.</text>
</comment>
<feature type="compositionally biased region" description="Low complexity" evidence="1">
    <location>
        <begin position="663"/>
        <end position="739"/>
    </location>
</feature>
<feature type="signal peptide" evidence="2">
    <location>
        <begin position="1"/>
        <end position="19"/>
    </location>
</feature>
<dbReference type="AlphaFoldDB" id="A0A2K1QM52"/>
<feature type="region of interest" description="Disordered" evidence="1">
    <location>
        <begin position="920"/>
        <end position="940"/>
    </location>
</feature>
<feature type="region of interest" description="Disordered" evidence="1">
    <location>
        <begin position="558"/>
        <end position="581"/>
    </location>
</feature>
<keyword evidence="4" id="KW-1185">Reference proteome</keyword>
<proteinExistence type="predicted"/>
<keyword evidence="2" id="KW-0732">Signal</keyword>
<dbReference type="InParanoid" id="A0A2K1QM52"/>
<feature type="compositionally biased region" description="Low complexity" evidence="1">
    <location>
        <begin position="827"/>
        <end position="849"/>
    </location>
</feature>
<reference evidence="3 4" key="1">
    <citation type="submission" date="2017-06" db="EMBL/GenBank/DDBJ databases">
        <title>Draft genome sequence of a variant of Elsinoe murrayae.</title>
        <authorList>
            <person name="Cheng Q."/>
        </authorList>
    </citation>
    <scope>NUCLEOTIDE SEQUENCE [LARGE SCALE GENOMIC DNA]</scope>
    <source>
        <strain evidence="3 4">CQ-2017a</strain>
    </source>
</reference>
<organism evidence="3 4">
    <name type="scientific">Sphaceloma murrayae</name>
    <dbReference type="NCBI Taxonomy" id="2082308"/>
    <lineage>
        <taxon>Eukaryota</taxon>
        <taxon>Fungi</taxon>
        <taxon>Dikarya</taxon>
        <taxon>Ascomycota</taxon>
        <taxon>Pezizomycotina</taxon>
        <taxon>Dothideomycetes</taxon>
        <taxon>Dothideomycetidae</taxon>
        <taxon>Myriangiales</taxon>
        <taxon>Elsinoaceae</taxon>
        <taxon>Sphaceloma</taxon>
    </lineage>
</organism>
<evidence type="ECO:0000256" key="2">
    <source>
        <dbReference type="SAM" id="SignalP"/>
    </source>
</evidence>
<feature type="compositionally biased region" description="Low complexity" evidence="1">
    <location>
        <begin position="505"/>
        <end position="534"/>
    </location>
</feature>
<evidence type="ECO:0000313" key="4">
    <source>
        <dbReference type="Proteomes" id="UP000243797"/>
    </source>
</evidence>
<sequence length="940" mass="94995">MKTIVHALAFASTTLVVTAKLTPLDQRDATPVKDSIKAKVYALIDSVLNPRSLKARQDQCVQDDYYDVLSSYARVDAFCGRFLDLDPAVVYTDVTPIVTVSSVYATSTRTINGETLVTPFSTVTVTSSTTSPALVARGPVPAAYLVERGAEDAALMMRMRHIAKRQDDYIDVDAAVSSFCLHCRAISPLTTTSTYTNLPIYTTRLVQANARVSVISTRTAPTQVTTETVVETVTQASGTATSATVAIDIAESTPTSIPITCPDADGTNQTQLIGGRNYIYSVACGVDYLDENVAERTYATFTDCVSACSIANDANSAAACQGVSFTGPPENGAANCFFKQSTNLEIIAAGGSVAILENVGVFESGAPNARIAFASATDSGAVDNALTGTATTVAIITPAPFRLTNRQVVTADGTSFYTATESSTYISANGSWTSAYYSSYSYAWGASGATTFASTTTITAEESSSSSGSSSGSGAGAGSGSGSGVGSSSGTGSGSGSSAGGGAGNTTIIGNGEGATVRNETVTTREGNTTTTTETITYVYPNGTSATFRTVTREIISSSSSSSGSGSGGSSGLTTGSSVTNNTENYRRTITIIIIDESGSQGGSGGSGGGTAIQITTIYQTTVTSILPPGGATSGSGGGGGGGFSTVFSGAVTSSATVVPSNTTTSFASSTSSATFGASSTAASDFDSTVTETATSTVTTRPTVSPSSGVPPVSVPSTAPFPNTTTTMTRSSSSGARTGTGDESTSFYQPTTFVPTGTAPSYSITPTTNGSYTNPTLTSIPPFSPSFPSGPRTGIDDVPPTSSQTAPFPIPSNSTTAGPTGTGPTGTGVTSFPTTTPSSTFNVSSTSAPRSGADSTSMPLTTGPSSIPINSSNSTIPFPTAPSTSLTGCPTVSVGTVTITSVTTVSACYSSCRPIRGWGSHHTKGSKPYWGAYDNDDDDS</sequence>
<protein>
    <submittedName>
        <fullName evidence="3">Uncharacterized protein</fullName>
    </submittedName>
</protein>
<feature type="compositionally biased region" description="Gly residues" evidence="1">
    <location>
        <begin position="471"/>
        <end position="504"/>
    </location>
</feature>
<gene>
    <name evidence="3" type="ORF">CAC42_6341</name>
</gene>
<feature type="compositionally biased region" description="Polar residues" evidence="1">
    <location>
        <begin position="741"/>
        <end position="778"/>
    </location>
</feature>
<feature type="compositionally biased region" description="Low complexity" evidence="1">
    <location>
        <begin position="861"/>
        <end position="872"/>
    </location>
</feature>
<dbReference type="Proteomes" id="UP000243797">
    <property type="component" value="Unassembled WGS sequence"/>
</dbReference>
<accession>A0A2K1QM52</accession>
<dbReference type="OrthoDB" id="3941172at2759"/>